<dbReference type="InterPro" id="IPR001810">
    <property type="entry name" value="F-box_dom"/>
</dbReference>
<dbReference type="Proteomes" id="UP001218188">
    <property type="component" value="Unassembled WGS sequence"/>
</dbReference>
<keyword evidence="3" id="KW-1185">Reference proteome</keyword>
<evidence type="ECO:0000313" key="3">
    <source>
        <dbReference type="Proteomes" id="UP001218188"/>
    </source>
</evidence>
<comment type="caution">
    <text evidence="2">The sequence shown here is derived from an EMBL/GenBank/DDBJ whole genome shotgun (WGS) entry which is preliminary data.</text>
</comment>
<evidence type="ECO:0000259" key="1">
    <source>
        <dbReference type="PROSITE" id="PS50181"/>
    </source>
</evidence>
<dbReference type="Gene3D" id="3.80.10.10">
    <property type="entry name" value="Ribonuclease Inhibitor"/>
    <property type="match status" value="1"/>
</dbReference>
<dbReference type="SUPFAM" id="SSF52047">
    <property type="entry name" value="RNI-like"/>
    <property type="match status" value="1"/>
</dbReference>
<sequence>MPAVISKPTVDDLPAELLSMVLSSAHISDVQSNAIAAKFRFTLASVCRKWRAITCSSASIWSDLTITLDTDSAYLALIFDRSKSAPLSIMLHLNPYNYSCGRIPGTTYIEGGLTVHNLCAVTLPMIKAQAPRIAELRMRCGSQLLLDEVLAVLKPLDGQALKVLDLEVPLVMFRELCWHPADSSRIMSLFGGESAIRELRLVSLPLINAGLQFTAVTHLNLDGVPWPLSWSSFVRNLSAMSNLQALGLAGIVCSDYDLDTPTPLPMVTDLHITITTAGCDYPLKLLLFPSLSTCRLWLVIGDLPSVVEALTDALANIQHLELFDHGNNTSLTDVLSHTSNLESLDLSRVDLDVYRKVVRLLKSNQLVLNFLKHVDIGGFLNCEAETTNFLWGTTASLTMPCLDDVSSKELWSMGKDGRFECRKFISL</sequence>
<dbReference type="Pfam" id="PF12937">
    <property type="entry name" value="F-box-like"/>
    <property type="match status" value="1"/>
</dbReference>
<dbReference type="InterPro" id="IPR032675">
    <property type="entry name" value="LRR_dom_sf"/>
</dbReference>
<proteinExistence type="predicted"/>
<protein>
    <recommendedName>
        <fullName evidence="1">F-box domain-containing protein</fullName>
    </recommendedName>
</protein>
<organism evidence="2 3">
    <name type="scientific">Mycena alexandri</name>
    <dbReference type="NCBI Taxonomy" id="1745969"/>
    <lineage>
        <taxon>Eukaryota</taxon>
        <taxon>Fungi</taxon>
        <taxon>Dikarya</taxon>
        <taxon>Basidiomycota</taxon>
        <taxon>Agaricomycotina</taxon>
        <taxon>Agaricomycetes</taxon>
        <taxon>Agaricomycetidae</taxon>
        <taxon>Agaricales</taxon>
        <taxon>Marasmiineae</taxon>
        <taxon>Mycenaceae</taxon>
        <taxon>Mycena</taxon>
    </lineage>
</organism>
<reference evidence="2" key="1">
    <citation type="submission" date="2023-03" db="EMBL/GenBank/DDBJ databases">
        <title>Massive genome expansion in bonnet fungi (Mycena s.s.) driven by repeated elements and novel gene families across ecological guilds.</title>
        <authorList>
            <consortium name="Lawrence Berkeley National Laboratory"/>
            <person name="Harder C.B."/>
            <person name="Miyauchi S."/>
            <person name="Viragh M."/>
            <person name="Kuo A."/>
            <person name="Thoen E."/>
            <person name="Andreopoulos B."/>
            <person name="Lu D."/>
            <person name="Skrede I."/>
            <person name="Drula E."/>
            <person name="Henrissat B."/>
            <person name="Morin E."/>
            <person name="Kohler A."/>
            <person name="Barry K."/>
            <person name="LaButti K."/>
            <person name="Morin E."/>
            <person name="Salamov A."/>
            <person name="Lipzen A."/>
            <person name="Mereny Z."/>
            <person name="Hegedus B."/>
            <person name="Baldrian P."/>
            <person name="Stursova M."/>
            <person name="Weitz H."/>
            <person name="Taylor A."/>
            <person name="Grigoriev I.V."/>
            <person name="Nagy L.G."/>
            <person name="Martin F."/>
            <person name="Kauserud H."/>
        </authorList>
    </citation>
    <scope>NUCLEOTIDE SEQUENCE</scope>
    <source>
        <strain evidence="2">CBHHK200</strain>
    </source>
</reference>
<name>A0AAD6SSW8_9AGAR</name>
<evidence type="ECO:0000313" key="2">
    <source>
        <dbReference type="EMBL" id="KAJ7032837.1"/>
    </source>
</evidence>
<feature type="domain" description="F-box" evidence="1">
    <location>
        <begin position="7"/>
        <end position="64"/>
    </location>
</feature>
<dbReference type="AlphaFoldDB" id="A0AAD6SSW8"/>
<gene>
    <name evidence="2" type="ORF">C8F04DRAFT_1261419</name>
</gene>
<dbReference type="EMBL" id="JARJCM010000069">
    <property type="protein sequence ID" value="KAJ7032837.1"/>
    <property type="molecule type" value="Genomic_DNA"/>
</dbReference>
<dbReference type="PROSITE" id="PS50181">
    <property type="entry name" value="FBOX"/>
    <property type="match status" value="1"/>
</dbReference>
<accession>A0AAD6SSW8</accession>